<reference evidence="1" key="1">
    <citation type="submission" date="2018-05" db="EMBL/GenBank/DDBJ databases">
        <authorList>
            <person name="Lanie J.A."/>
            <person name="Ng W.-L."/>
            <person name="Kazmierczak K.M."/>
            <person name="Andrzejewski T.M."/>
            <person name="Davidsen T.M."/>
            <person name="Wayne K.J."/>
            <person name="Tettelin H."/>
            <person name="Glass J.I."/>
            <person name="Rusch D."/>
            <person name="Podicherti R."/>
            <person name="Tsui H.-C.T."/>
            <person name="Winkler M.E."/>
        </authorList>
    </citation>
    <scope>NUCLEOTIDE SEQUENCE</scope>
</reference>
<dbReference type="AlphaFoldDB" id="A0A383CH48"/>
<feature type="non-terminal residue" evidence="1">
    <location>
        <position position="1"/>
    </location>
</feature>
<accession>A0A383CH48</accession>
<name>A0A383CH48_9ZZZZ</name>
<organism evidence="1">
    <name type="scientific">marine metagenome</name>
    <dbReference type="NCBI Taxonomy" id="408172"/>
    <lineage>
        <taxon>unclassified sequences</taxon>
        <taxon>metagenomes</taxon>
        <taxon>ecological metagenomes</taxon>
    </lineage>
</organism>
<proteinExistence type="predicted"/>
<dbReference type="EMBL" id="UINC01208766">
    <property type="protein sequence ID" value="SVE31471.1"/>
    <property type="molecule type" value="Genomic_DNA"/>
</dbReference>
<sequence>LPLWVPHVIRRATGNYSNKGNIVYSSQRLLKAGFSFKLGFKGAIRSVALSKRDRSGTTSLPA</sequence>
<evidence type="ECO:0000313" key="1">
    <source>
        <dbReference type="EMBL" id="SVE31471.1"/>
    </source>
</evidence>
<protein>
    <submittedName>
        <fullName evidence="1">Uncharacterized protein</fullName>
    </submittedName>
</protein>
<gene>
    <name evidence="1" type="ORF">METZ01_LOCUS484325</name>
</gene>